<proteinExistence type="predicted"/>
<gene>
    <name evidence="1" type="ORF">SNAT2548_LOCUS31476</name>
</gene>
<dbReference type="Proteomes" id="UP000604046">
    <property type="component" value="Unassembled WGS sequence"/>
</dbReference>
<organism evidence="1 2">
    <name type="scientific">Symbiodinium natans</name>
    <dbReference type="NCBI Taxonomy" id="878477"/>
    <lineage>
        <taxon>Eukaryota</taxon>
        <taxon>Sar</taxon>
        <taxon>Alveolata</taxon>
        <taxon>Dinophyceae</taxon>
        <taxon>Suessiales</taxon>
        <taxon>Symbiodiniaceae</taxon>
        <taxon>Symbiodinium</taxon>
    </lineage>
</organism>
<evidence type="ECO:0000313" key="2">
    <source>
        <dbReference type="Proteomes" id="UP000604046"/>
    </source>
</evidence>
<dbReference type="AlphaFoldDB" id="A0A812UB44"/>
<evidence type="ECO:0000313" key="1">
    <source>
        <dbReference type="EMBL" id="CAE7558943.1"/>
    </source>
</evidence>
<keyword evidence="2" id="KW-1185">Reference proteome</keyword>
<accession>A0A812UB44</accession>
<comment type="caution">
    <text evidence="1">The sequence shown here is derived from an EMBL/GenBank/DDBJ whole genome shotgun (WGS) entry which is preliminary data.</text>
</comment>
<name>A0A812UB44_9DINO</name>
<protein>
    <submittedName>
        <fullName evidence="1">Uncharacterized protein</fullName>
    </submittedName>
</protein>
<reference evidence="1" key="1">
    <citation type="submission" date="2021-02" db="EMBL/GenBank/DDBJ databases">
        <authorList>
            <person name="Dougan E. K."/>
            <person name="Rhodes N."/>
            <person name="Thang M."/>
            <person name="Chan C."/>
        </authorList>
    </citation>
    <scope>NUCLEOTIDE SEQUENCE</scope>
</reference>
<sequence length="116" mass="12657">MLRAPVVMRCIYAYRAGTLQLVRVILPPVVRIVRSPPAPAMAAPQAAPVMAGASANERLMDVEGLEIPEATLSLPKRTFLPKNAKKANRRAAQHLTCFRYAFMAPVPEHQAVTSPL</sequence>
<dbReference type="EMBL" id="CAJNDS010002661">
    <property type="protein sequence ID" value="CAE7558943.1"/>
    <property type="molecule type" value="Genomic_DNA"/>
</dbReference>